<evidence type="ECO:0000313" key="2">
    <source>
        <dbReference type="Proteomes" id="UP000016922"/>
    </source>
</evidence>
<dbReference type="EMBL" id="KE145353">
    <property type="protein sequence ID" value="EPE35791.1"/>
    <property type="molecule type" value="Genomic_DNA"/>
</dbReference>
<accession>S3DV45</accession>
<protein>
    <submittedName>
        <fullName evidence="1">Uncharacterized protein</fullName>
    </submittedName>
</protein>
<reference evidence="1 2" key="1">
    <citation type="journal article" date="2013" name="BMC Genomics">
        <title>Genomics-driven discovery of the pneumocandin biosynthetic gene cluster in the fungus Glarea lozoyensis.</title>
        <authorList>
            <person name="Chen L."/>
            <person name="Yue Q."/>
            <person name="Zhang X."/>
            <person name="Xiang M."/>
            <person name="Wang C."/>
            <person name="Li S."/>
            <person name="Che Y."/>
            <person name="Ortiz-Lopez F.J."/>
            <person name="Bills G.F."/>
            <person name="Liu X."/>
            <person name="An Z."/>
        </authorList>
    </citation>
    <scope>NUCLEOTIDE SEQUENCE [LARGE SCALE GENOMIC DNA]</scope>
    <source>
        <strain evidence="2">ATCC 20868 / MF5171</strain>
    </source>
</reference>
<sequence length="529" mass="59239">MANAIFPSRTQPQILDFTDSLQEFHQNLIEVDGVGSDEDFAVRMTEIILRFVKNKIMPCVGREAALQTKVNALHVLMDIALGIAHAPPAPVSELMRRGTAPPSLVTTMYDVLSEVRESEKMKLAREHAFMRKVKALRAFDREDSAVPVWKGLDEVLRLLGFEGTVDFRFCYDAVWMLLNDEKYAGGACINTGSVVLRIVRNDIAGFVSAKSTFETKIYALNALADIGMALLHGRVSGDDGGVVEITLVNSILKVANLLEEKDIEIVSNEMRALAPEMPPEVCDNAESMTGPRRDRVHRILMDTPHVRKHSPITNALFAKFLHLRWSPRSYVSRWTTALRVLDRVIDIFIECPVGTVPLSCNRLVETVNDEFMAAKTSHSAANNSDIRNIVDRTIQRLAKRGSGKACAATKVNVLRALFQIGMRILQWRRPGNPSWMISKFQDQHSETLVTSAYLAICRSFSKEEWSVVKKNPGLLRQIDTLDSTRQNVPGAMAAVEDILKLFKGNFVYGVRKEDGEEEMIEIVDLLDDD</sequence>
<dbReference type="RefSeq" id="XP_008076609.1">
    <property type="nucleotide sequence ID" value="XM_008078418.1"/>
</dbReference>
<keyword evidence="2" id="KW-1185">Reference proteome</keyword>
<proteinExistence type="predicted"/>
<name>S3DV45_GLAL2</name>
<dbReference type="OrthoDB" id="3549860at2759"/>
<dbReference type="GeneID" id="19464183"/>
<dbReference type="KEGG" id="glz:GLAREA_05129"/>
<dbReference type="Proteomes" id="UP000016922">
    <property type="component" value="Unassembled WGS sequence"/>
</dbReference>
<evidence type="ECO:0000313" key="1">
    <source>
        <dbReference type="EMBL" id="EPE35791.1"/>
    </source>
</evidence>
<dbReference type="HOGENOM" id="CLU_571127_0_0_1"/>
<gene>
    <name evidence="1" type="ORF">GLAREA_05129</name>
</gene>
<organism evidence="1 2">
    <name type="scientific">Glarea lozoyensis (strain ATCC 20868 / MF5171)</name>
    <dbReference type="NCBI Taxonomy" id="1116229"/>
    <lineage>
        <taxon>Eukaryota</taxon>
        <taxon>Fungi</taxon>
        <taxon>Dikarya</taxon>
        <taxon>Ascomycota</taxon>
        <taxon>Pezizomycotina</taxon>
        <taxon>Leotiomycetes</taxon>
        <taxon>Helotiales</taxon>
        <taxon>Helotiaceae</taxon>
        <taxon>Glarea</taxon>
    </lineage>
</organism>
<dbReference type="AlphaFoldDB" id="S3DV45"/>